<keyword evidence="5" id="KW-1185">Reference proteome</keyword>
<dbReference type="AlphaFoldDB" id="A6DHP4"/>
<accession>A6DHP4</accession>
<comment type="caution">
    <text evidence="4">The sequence shown here is derived from an EMBL/GenBank/DDBJ whole genome shotgun (WGS) entry which is preliminary data.</text>
</comment>
<evidence type="ECO:0000259" key="3">
    <source>
        <dbReference type="SMART" id="SM00382"/>
    </source>
</evidence>
<sequence length="290" mass="32641">MDQLKPILIDIFAELSKKVTENKLTPTGVDYIDKLLDGGLLEDDFVNFMGPSGYGKTTIMNQLLASYVEASRRALLISTEQSFKGDIASRWQTLMTGESKNAFLSGHVDERAQALLKTKITHWEKFAIFESWAKKEKLDLLLEIEQLIIQEQPEVVLFDGWQRAADLVTKGSKNSKLDLREALQGLKNLAIKHQIPIMITHQLNGVAASKGNVNAISQFDAQEDKDFVHRFDMSIVFSRTNIDGVTIMQTGKSRHSEPSQVEVRLNGEFCKFELVDEGQDSEEMNDFGSI</sequence>
<proteinExistence type="predicted"/>
<dbReference type="InterPro" id="IPR003593">
    <property type="entry name" value="AAA+_ATPase"/>
</dbReference>
<keyword evidence="2" id="KW-0067">ATP-binding</keyword>
<dbReference type="PANTHER" id="PTHR43637:SF2">
    <property type="entry name" value="PROTEIN GVPD 1"/>
    <property type="match status" value="1"/>
</dbReference>
<name>A6DHP4_9BACT</name>
<organism evidence="4 5">
    <name type="scientific">Lentisphaera araneosa HTCC2155</name>
    <dbReference type="NCBI Taxonomy" id="313628"/>
    <lineage>
        <taxon>Bacteria</taxon>
        <taxon>Pseudomonadati</taxon>
        <taxon>Lentisphaerota</taxon>
        <taxon>Lentisphaeria</taxon>
        <taxon>Lentisphaerales</taxon>
        <taxon>Lentisphaeraceae</taxon>
        <taxon>Lentisphaera</taxon>
    </lineage>
</organism>
<dbReference type="GO" id="GO:0005524">
    <property type="term" value="F:ATP binding"/>
    <property type="evidence" value="ECO:0007669"/>
    <property type="project" value="UniProtKB-KW"/>
</dbReference>
<gene>
    <name evidence="4" type="ORF">LNTAR_14962</name>
</gene>
<dbReference type="SMART" id="SM00382">
    <property type="entry name" value="AAA"/>
    <property type="match status" value="1"/>
</dbReference>
<evidence type="ECO:0000313" key="4">
    <source>
        <dbReference type="EMBL" id="EDM29127.1"/>
    </source>
</evidence>
<feature type="domain" description="AAA+ ATPase" evidence="3">
    <location>
        <begin position="42"/>
        <end position="241"/>
    </location>
</feature>
<dbReference type="InterPro" id="IPR027417">
    <property type="entry name" value="P-loop_NTPase"/>
</dbReference>
<dbReference type="Proteomes" id="UP000004947">
    <property type="component" value="Unassembled WGS sequence"/>
</dbReference>
<dbReference type="Gene3D" id="3.40.50.300">
    <property type="entry name" value="P-loop containing nucleotide triphosphate hydrolases"/>
    <property type="match status" value="1"/>
</dbReference>
<keyword evidence="1" id="KW-0547">Nucleotide-binding</keyword>
<protein>
    <recommendedName>
        <fullName evidence="3">AAA+ ATPase domain-containing protein</fullName>
    </recommendedName>
</protein>
<evidence type="ECO:0000256" key="1">
    <source>
        <dbReference type="ARBA" id="ARBA00022741"/>
    </source>
</evidence>
<reference evidence="4 5" key="1">
    <citation type="journal article" date="2010" name="J. Bacteriol.">
        <title>Genome sequence of Lentisphaera araneosa HTCC2155T, the type species of the order Lentisphaerales in the phylum Lentisphaerae.</title>
        <authorList>
            <person name="Thrash J.C."/>
            <person name="Cho J.C."/>
            <person name="Vergin K.L."/>
            <person name="Morris R.M."/>
            <person name="Giovannoni S.J."/>
        </authorList>
    </citation>
    <scope>NUCLEOTIDE SEQUENCE [LARGE SCALE GENOMIC DNA]</scope>
    <source>
        <strain evidence="4 5">HTCC2155</strain>
    </source>
</reference>
<dbReference type="SUPFAM" id="SSF52540">
    <property type="entry name" value="P-loop containing nucleoside triphosphate hydrolases"/>
    <property type="match status" value="1"/>
</dbReference>
<evidence type="ECO:0000256" key="2">
    <source>
        <dbReference type="ARBA" id="ARBA00022840"/>
    </source>
</evidence>
<dbReference type="PANTHER" id="PTHR43637">
    <property type="entry name" value="UPF0273 PROTEIN TM_0370"/>
    <property type="match status" value="1"/>
</dbReference>
<dbReference type="RefSeq" id="WP_007277429.1">
    <property type="nucleotide sequence ID" value="NZ_ABCK01000003.1"/>
</dbReference>
<dbReference type="EMBL" id="ABCK01000003">
    <property type="protein sequence ID" value="EDM29127.1"/>
    <property type="molecule type" value="Genomic_DNA"/>
</dbReference>
<dbReference type="STRING" id="313628.LNTAR_14962"/>
<evidence type="ECO:0000313" key="5">
    <source>
        <dbReference type="Proteomes" id="UP000004947"/>
    </source>
</evidence>
<dbReference type="Pfam" id="PF13481">
    <property type="entry name" value="AAA_25"/>
    <property type="match status" value="1"/>
</dbReference>